<organism evidence="5 6">
    <name type="scientific">Crepidotus variabilis</name>
    <dbReference type="NCBI Taxonomy" id="179855"/>
    <lineage>
        <taxon>Eukaryota</taxon>
        <taxon>Fungi</taxon>
        <taxon>Dikarya</taxon>
        <taxon>Basidiomycota</taxon>
        <taxon>Agaricomycotina</taxon>
        <taxon>Agaricomycetes</taxon>
        <taxon>Agaricomycetidae</taxon>
        <taxon>Agaricales</taxon>
        <taxon>Agaricineae</taxon>
        <taxon>Crepidotaceae</taxon>
        <taxon>Crepidotus</taxon>
    </lineage>
</organism>
<evidence type="ECO:0000256" key="1">
    <source>
        <dbReference type="ARBA" id="ARBA00005537"/>
    </source>
</evidence>
<feature type="compositionally biased region" description="Gly residues" evidence="4">
    <location>
        <begin position="313"/>
        <end position="324"/>
    </location>
</feature>
<dbReference type="OrthoDB" id="21214at2759"/>
<feature type="non-terminal residue" evidence="5">
    <location>
        <position position="355"/>
    </location>
</feature>
<feature type="coiled-coil region" evidence="3">
    <location>
        <begin position="212"/>
        <end position="239"/>
    </location>
</feature>
<dbReference type="PANTHER" id="PTHR39472">
    <property type="entry name" value="EXPRESSED PROTEIN"/>
    <property type="match status" value="1"/>
</dbReference>
<keyword evidence="2 3" id="KW-0175">Coiled coil</keyword>
<feature type="compositionally biased region" description="Polar residues" evidence="4">
    <location>
        <begin position="335"/>
        <end position="355"/>
    </location>
</feature>
<evidence type="ECO:0000256" key="2">
    <source>
        <dbReference type="ARBA" id="ARBA00023054"/>
    </source>
</evidence>
<evidence type="ECO:0000313" key="5">
    <source>
        <dbReference type="EMBL" id="KAF9532111.1"/>
    </source>
</evidence>
<dbReference type="AlphaFoldDB" id="A0A9P6JT96"/>
<dbReference type="Proteomes" id="UP000807306">
    <property type="component" value="Unassembled WGS sequence"/>
</dbReference>
<feature type="region of interest" description="Disordered" evidence="4">
    <location>
        <begin position="279"/>
        <end position="355"/>
    </location>
</feature>
<dbReference type="PANTHER" id="PTHR39472:SF1">
    <property type="entry name" value="EXPRESSED PROTEIN"/>
    <property type="match status" value="1"/>
</dbReference>
<name>A0A9P6JT96_9AGAR</name>
<evidence type="ECO:0000256" key="4">
    <source>
        <dbReference type="SAM" id="MobiDB-lite"/>
    </source>
</evidence>
<sequence length="355" mass="39869">MENELVLVWQIVSELSEQLVHNQKLATGLQNQASVLKEQASHATSGFSLRRVNADISKEVFESELERTNAQIIIENQTLLHENKQLSLLLKEYENTMDNIMSKFRNHALAAQQHELTLTRHYETLLVARDTQSLASNLLNNPNAAHSLYRLTQHLRGLLKSMTGEDNDPYHDLEPDYDSVADEDIQELHNLLETLNNSDSLYPGTESRQDWALERECEIKRLERENEELRRMLGIDQATMAERGVTLDPSQLETNRHATFLSSASRRTASVDPYSSRMGYWDQSGQPPTPSLQRPMELQPGMRAGPQARRTGMFGGGQQRGGFFGAPPGRGVSSLAVNGNSSPLWNNQPSSPSPP</sequence>
<evidence type="ECO:0000256" key="3">
    <source>
        <dbReference type="SAM" id="Coils"/>
    </source>
</evidence>
<keyword evidence="6" id="KW-1185">Reference proteome</keyword>
<protein>
    <submittedName>
        <fullName evidence="5">Uncharacterized protein</fullName>
    </submittedName>
</protein>
<dbReference type="InterPro" id="IPR008555">
    <property type="entry name" value="SIKE"/>
</dbReference>
<dbReference type="EMBL" id="MU157833">
    <property type="protein sequence ID" value="KAF9532111.1"/>
    <property type="molecule type" value="Genomic_DNA"/>
</dbReference>
<evidence type="ECO:0000313" key="6">
    <source>
        <dbReference type="Proteomes" id="UP000807306"/>
    </source>
</evidence>
<gene>
    <name evidence="5" type="ORF">CPB83DRAFT_738607</name>
</gene>
<reference evidence="5" key="1">
    <citation type="submission" date="2020-11" db="EMBL/GenBank/DDBJ databases">
        <authorList>
            <consortium name="DOE Joint Genome Institute"/>
            <person name="Ahrendt S."/>
            <person name="Riley R."/>
            <person name="Andreopoulos W."/>
            <person name="Labutti K."/>
            <person name="Pangilinan J."/>
            <person name="Ruiz-Duenas F.J."/>
            <person name="Barrasa J.M."/>
            <person name="Sanchez-Garcia M."/>
            <person name="Camarero S."/>
            <person name="Miyauchi S."/>
            <person name="Serrano A."/>
            <person name="Linde D."/>
            <person name="Babiker R."/>
            <person name="Drula E."/>
            <person name="Ayuso-Fernandez I."/>
            <person name="Pacheco R."/>
            <person name="Padilla G."/>
            <person name="Ferreira P."/>
            <person name="Barriuso J."/>
            <person name="Kellner H."/>
            <person name="Castanera R."/>
            <person name="Alfaro M."/>
            <person name="Ramirez L."/>
            <person name="Pisabarro A.G."/>
            <person name="Kuo A."/>
            <person name="Tritt A."/>
            <person name="Lipzen A."/>
            <person name="He G."/>
            <person name="Yan M."/>
            <person name="Ng V."/>
            <person name="Cullen D."/>
            <person name="Martin F."/>
            <person name="Rosso M.-N."/>
            <person name="Henrissat B."/>
            <person name="Hibbett D."/>
            <person name="Martinez A.T."/>
            <person name="Grigoriev I.V."/>
        </authorList>
    </citation>
    <scope>NUCLEOTIDE SEQUENCE</scope>
    <source>
        <strain evidence="5">CBS 506.95</strain>
    </source>
</reference>
<proteinExistence type="inferred from homology"/>
<comment type="caution">
    <text evidence="5">The sequence shown here is derived from an EMBL/GenBank/DDBJ whole genome shotgun (WGS) entry which is preliminary data.</text>
</comment>
<comment type="similarity">
    <text evidence="1">Belongs to the SIKE family.</text>
</comment>
<dbReference type="Pfam" id="PF05769">
    <property type="entry name" value="SIKE"/>
    <property type="match status" value="1"/>
</dbReference>
<accession>A0A9P6JT96</accession>
<feature type="coiled-coil region" evidence="3">
    <location>
        <begin position="76"/>
        <end position="103"/>
    </location>
</feature>